<dbReference type="PANTHER" id="PTHR35013">
    <property type="entry name" value="PROTEIN CBG22618-RELATED"/>
    <property type="match status" value="1"/>
</dbReference>
<feature type="transmembrane region" description="Helical" evidence="1">
    <location>
        <begin position="107"/>
        <end position="132"/>
    </location>
</feature>
<feature type="transmembrane region" description="Helical" evidence="1">
    <location>
        <begin position="79"/>
        <end position="100"/>
    </location>
</feature>
<proteinExistence type="predicted"/>
<protein>
    <submittedName>
        <fullName evidence="2">Uncharacterized protein</fullName>
    </submittedName>
</protein>
<dbReference type="EMBL" id="CAJGYM010000003">
    <property type="protein sequence ID" value="CAD6185616.1"/>
    <property type="molecule type" value="Genomic_DNA"/>
</dbReference>
<dbReference type="AlphaFoldDB" id="A0A8S1GQD0"/>
<evidence type="ECO:0000313" key="2">
    <source>
        <dbReference type="EMBL" id="CAD6185616.1"/>
    </source>
</evidence>
<feature type="transmembrane region" description="Helical" evidence="1">
    <location>
        <begin position="52"/>
        <end position="73"/>
    </location>
</feature>
<name>A0A8S1GQD0_9PELO</name>
<feature type="transmembrane region" description="Helical" evidence="1">
    <location>
        <begin position="164"/>
        <end position="187"/>
    </location>
</feature>
<evidence type="ECO:0000256" key="1">
    <source>
        <dbReference type="SAM" id="Phobius"/>
    </source>
</evidence>
<dbReference type="Proteomes" id="UP000835052">
    <property type="component" value="Unassembled WGS sequence"/>
</dbReference>
<reference evidence="2" key="1">
    <citation type="submission" date="2020-10" db="EMBL/GenBank/DDBJ databases">
        <authorList>
            <person name="Kikuchi T."/>
        </authorList>
    </citation>
    <scope>NUCLEOTIDE SEQUENCE</scope>
    <source>
        <strain evidence="2">NKZ352</strain>
    </source>
</reference>
<dbReference type="Pfam" id="PF10912">
    <property type="entry name" value="Glam1"/>
    <property type="match status" value="1"/>
</dbReference>
<keyword evidence="1" id="KW-0472">Membrane</keyword>
<sequence length="207" mass="23032">MVDNRQECYYGVTVVYFTLCHQQSRNLLEPFRSEMYRPIYHFRPEEPKCCMIPARGLLIVLAILTMGAVSIGYASGSILINLAGLIFVLVLGVLAIAGTIHNSPAALLVVLVVFWIDLIMTCVFLLTVPIYVASAVGSGHHRNVTTAFSRPYYIPYEKTAEEHFAAALTAGYTLQFFAFILLTIALFKVMLVKRVHSFARHSIDIAA</sequence>
<evidence type="ECO:0000313" key="3">
    <source>
        <dbReference type="Proteomes" id="UP000835052"/>
    </source>
</evidence>
<keyword evidence="3" id="KW-1185">Reference proteome</keyword>
<keyword evidence="1" id="KW-1133">Transmembrane helix</keyword>
<keyword evidence="1" id="KW-0812">Transmembrane</keyword>
<dbReference type="InterPro" id="IPR024483">
    <property type="entry name" value="Glam1"/>
</dbReference>
<comment type="caution">
    <text evidence="2">The sequence shown here is derived from an EMBL/GenBank/DDBJ whole genome shotgun (WGS) entry which is preliminary data.</text>
</comment>
<accession>A0A8S1GQD0</accession>
<gene>
    <name evidence="2" type="ORF">CAUJ_LOCUS1535</name>
</gene>
<organism evidence="2 3">
    <name type="scientific">Caenorhabditis auriculariae</name>
    <dbReference type="NCBI Taxonomy" id="2777116"/>
    <lineage>
        <taxon>Eukaryota</taxon>
        <taxon>Metazoa</taxon>
        <taxon>Ecdysozoa</taxon>
        <taxon>Nematoda</taxon>
        <taxon>Chromadorea</taxon>
        <taxon>Rhabditida</taxon>
        <taxon>Rhabditina</taxon>
        <taxon>Rhabditomorpha</taxon>
        <taxon>Rhabditoidea</taxon>
        <taxon>Rhabditidae</taxon>
        <taxon>Peloderinae</taxon>
        <taxon>Caenorhabditis</taxon>
    </lineage>
</organism>